<comment type="caution">
    <text evidence="3">The sequence shown here is derived from an EMBL/GenBank/DDBJ whole genome shotgun (WGS) entry which is preliminary data.</text>
</comment>
<dbReference type="Gene3D" id="3.30.70.850">
    <property type="entry name" value="Peptidase S8, pro-domain"/>
    <property type="match status" value="1"/>
</dbReference>
<accession>A0A368FDJ4</accession>
<evidence type="ECO:0000313" key="3">
    <source>
        <dbReference type="EMBL" id="RCN30244.1"/>
    </source>
</evidence>
<feature type="domain" description="Peptidase S8 pro-domain" evidence="2">
    <location>
        <begin position="66"/>
        <end position="95"/>
    </location>
</feature>
<dbReference type="AlphaFoldDB" id="A0A368FDJ4"/>
<keyword evidence="1" id="KW-0812">Transmembrane</keyword>
<proteinExistence type="predicted"/>
<gene>
    <name evidence="3" type="ORF">ANCCAN_23989</name>
</gene>
<dbReference type="Proteomes" id="UP000252519">
    <property type="component" value="Unassembled WGS sequence"/>
</dbReference>
<dbReference type="SUPFAM" id="SSF54897">
    <property type="entry name" value="Protease propeptides/inhibitors"/>
    <property type="match status" value="1"/>
</dbReference>
<keyword evidence="1" id="KW-1133">Transmembrane helix</keyword>
<feature type="transmembrane region" description="Helical" evidence="1">
    <location>
        <begin position="22"/>
        <end position="40"/>
    </location>
</feature>
<organism evidence="3 4">
    <name type="scientific">Ancylostoma caninum</name>
    <name type="common">Dog hookworm</name>
    <dbReference type="NCBI Taxonomy" id="29170"/>
    <lineage>
        <taxon>Eukaryota</taxon>
        <taxon>Metazoa</taxon>
        <taxon>Ecdysozoa</taxon>
        <taxon>Nematoda</taxon>
        <taxon>Chromadorea</taxon>
        <taxon>Rhabditida</taxon>
        <taxon>Rhabditina</taxon>
        <taxon>Rhabditomorpha</taxon>
        <taxon>Strongyloidea</taxon>
        <taxon>Ancylostomatidae</taxon>
        <taxon>Ancylostomatinae</taxon>
        <taxon>Ancylostoma</taxon>
    </lineage>
</organism>
<dbReference type="EMBL" id="JOJR01001617">
    <property type="protein sequence ID" value="RCN30244.1"/>
    <property type="molecule type" value="Genomic_DNA"/>
</dbReference>
<evidence type="ECO:0000259" key="2">
    <source>
        <dbReference type="Pfam" id="PF16470"/>
    </source>
</evidence>
<dbReference type="InterPro" id="IPR038466">
    <property type="entry name" value="S8_pro-domain_sf"/>
</dbReference>
<sequence length="99" mass="10967">MFSQELPTDVCGFRIRLTFPDFTSLLCILIFASILAILDATEFNYEDQISTTSSQASGLRKAFTNEWALRIAGGSDEEAARLAAKYGYQNLGRVSVCFL</sequence>
<evidence type="ECO:0000256" key="1">
    <source>
        <dbReference type="SAM" id="Phobius"/>
    </source>
</evidence>
<keyword evidence="1" id="KW-0472">Membrane</keyword>
<dbReference type="STRING" id="29170.A0A368FDJ4"/>
<dbReference type="OrthoDB" id="6156546at2759"/>
<name>A0A368FDJ4_ANCCA</name>
<dbReference type="InterPro" id="IPR032815">
    <property type="entry name" value="S8_pro-domain"/>
</dbReference>
<reference evidence="3 4" key="1">
    <citation type="submission" date="2014-10" db="EMBL/GenBank/DDBJ databases">
        <title>Draft genome of the hookworm Ancylostoma caninum.</title>
        <authorList>
            <person name="Mitreva M."/>
        </authorList>
    </citation>
    <scope>NUCLEOTIDE SEQUENCE [LARGE SCALE GENOMIC DNA]</scope>
    <source>
        <strain evidence="3 4">Baltimore</strain>
    </source>
</reference>
<evidence type="ECO:0000313" key="4">
    <source>
        <dbReference type="Proteomes" id="UP000252519"/>
    </source>
</evidence>
<protein>
    <recommendedName>
        <fullName evidence="2">Peptidase S8 pro-domain domain-containing protein</fullName>
    </recommendedName>
</protein>
<keyword evidence="4" id="KW-1185">Reference proteome</keyword>
<dbReference type="Pfam" id="PF16470">
    <property type="entry name" value="S8_pro-domain"/>
    <property type="match status" value="1"/>
</dbReference>